<gene>
    <name evidence="3" type="ORF">ACH4OY_10840</name>
</gene>
<accession>A0ABW7SJU7</accession>
<comment type="caution">
    <text evidence="3">The sequence shown here is derived from an EMBL/GenBank/DDBJ whole genome shotgun (WGS) entry which is preliminary data.</text>
</comment>
<dbReference type="Gene3D" id="3.30.559.10">
    <property type="entry name" value="Chloramphenicol acetyltransferase-like domain"/>
    <property type="match status" value="1"/>
</dbReference>
<dbReference type="EMBL" id="JBIRPU010000005">
    <property type="protein sequence ID" value="MFI0793181.1"/>
    <property type="molecule type" value="Genomic_DNA"/>
</dbReference>
<evidence type="ECO:0000256" key="1">
    <source>
        <dbReference type="SAM" id="MobiDB-lite"/>
    </source>
</evidence>
<name>A0ABW7SJU7_9ACTN</name>
<dbReference type="RefSeq" id="WP_396678382.1">
    <property type="nucleotide sequence ID" value="NZ_JBIRPU010000005.1"/>
</dbReference>
<feature type="region of interest" description="Disordered" evidence="1">
    <location>
        <begin position="490"/>
        <end position="517"/>
    </location>
</feature>
<dbReference type="CDD" id="cd19531">
    <property type="entry name" value="LCL_NRPS-like"/>
    <property type="match status" value="1"/>
</dbReference>
<feature type="domain" description="Condensation" evidence="2">
    <location>
        <begin position="49"/>
        <end position="483"/>
    </location>
</feature>
<keyword evidence="4" id="KW-1185">Reference proteome</keyword>
<dbReference type="InterPro" id="IPR001242">
    <property type="entry name" value="Condensation_dom"/>
</dbReference>
<evidence type="ECO:0000313" key="4">
    <source>
        <dbReference type="Proteomes" id="UP001611075"/>
    </source>
</evidence>
<dbReference type="PANTHER" id="PTHR45527">
    <property type="entry name" value="NONRIBOSOMAL PEPTIDE SYNTHETASE"/>
    <property type="match status" value="1"/>
</dbReference>
<dbReference type="Pfam" id="PF00668">
    <property type="entry name" value="Condensation"/>
    <property type="match status" value="1"/>
</dbReference>
<feature type="compositionally biased region" description="Basic residues" evidence="1">
    <location>
        <begin position="508"/>
        <end position="517"/>
    </location>
</feature>
<sequence length="517" mass="55410">MKTLMGRLASMSEEDRARVLAKVRSAASGAAGAEEPRLTPGSCPDGRGPASFVQEQLWFVSQLAQGVPAYNVSFAFHLTGPVDADALGAAVRDVVRRHDVLRSRLVLADGRLTQEVTDADPELPVRDLGDTPDPERAAEERIAELSRTVFDLAARPPLRLELLRISPTRHALAWIAHHTLVDGWSFGVLLTELAAAYRARCAGRDPELPEARLQFRDVARWQRERLAGPTLDRLLESWRKRLAGPVPAELPTDRPRGATQTFRGGMLRFDFGPAAARGVAAVADRLRVTPFAVLLGAYALVVAAYAGSDAAVVGAPLAGRGRPELDGVVGPFSNTLPLRVDLTGDPTLAEVLTRANDAMLDAVSGQDVPFSKLAEAVRGDRDASRNPLFDVLFNLGNLPPGSDRADLGGRTRLEVRGCPNGTVRLDLELTAEHTAEALTGRLEYNADLFDEATAAALLYDVRLAVGQLAADPAARRSALDLPGAHRRRVAASARAAGGAAPLRPARGASRRARSWSR</sequence>
<protein>
    <submittedName>
        <fullName evidence="3">Condensation domain-containing protein</fullName>
    </submittedName>
</protein>
<dbReference type="PANTHER" id="PTHR45527:SF1">
    <property type="entry name" value="FATTY ACID SYNTHASE"/>
    <property type="match status" value="1"/>
</dbReference>
<reference evidence="3 4" key="1">
    <citation type="submission" date="2024-10" db="EMBL/GenBank/DDBJ databases">
        <title>The Natural Products Discovery Center: Release of the First 8490 Sequenced Strains for Exploring Actinobacteria Biosynthetic Diversity.</title>
        <authorList>
            <person name="Kalkreuter E."/>
            <person name="Kautsar S.A."/>
            <person name="Yang D."/>
            <person name="Bader C.D."/>
            <person name="Teijaro C.N."/>
            <person name="Fluegel L."/>
            <person name="Davis C.M."/>
            <person name="Simpson J.R."/>
            <person name="Lauterbach L."/>
            <person name="Steele A.D."/>
            <person name="Gui C."/>
            <person name="Meng S."/>
            <person name="Li G."/>
            <person name="Viehrig K."/>
            <person name="Ye F."/>
            <person name="Su P."/>
            <person name="Kiefer A.F."/>
            <person name="Nichols A."/>
            <person name="Cepeda A.J."/>
            <person name="Yan W."/>
            <person name="Fan B."/>
            <person name="Jiang Y."/>
            <person name="Adhikari A."/>
            <person name="Zheng C.-J."/>
            <person name="Schuster L."/>
            <person name="Cowan T.M."/>
            <person name="Smanski M.J."/>
            <person name="Chevrette M.G."/>
            <person name="De Carvalho L.P.S."/>
            <person name="Shen B."/>
        </authorList>
    </citation>
    <scope>NUCLEOTIDE SEQUENCE [LARGE SCALE GENOMIC DNA]</scope>
    <source>
        <strain evidence="3 4">NPDC021253</strain>
    </source>
</reference>
<feature type="compositionally biased region" description="Low complexity" evidence="1">
    <location>
        <begin position="490"/>
        <end position="507"/>
    </location>
</feature>
<organism evidence="3 4">
    <name type="scientific">Micromonospora rubida</name>
    <dbReference type="NCBI Taxonomy" id="2697657"/>
    <lineage>
        <taxon>Bacteria</taxon>
        <taxon>Bacillati</taxon>
        <taxon>Actinomycetota</taxon>
        <taxon>Actinomycetes</taxon>
        <taxon>Micromonosporales</taxon>
        <taxon>Micromonosporaceae</taxon>
        <taxon>Micromonospora</taxon>
    </lineage>
</organism>
<dbReference type="Gene3D" id="3.30.559.30">
    <property type="entry name" value="Nonribosomal peptide synthetase, condensation domain"/>
    <property type="match status" value="1"/>
</dbReference>
<proteinExistence type="predicted"/>
<dbReference type="Proteomes" id="UP001611075">
    <property type="component" value="Unassembled WGS sequence"/>
</dbReference>
<evidence type="ECO:0000259" key="2">
    <source>
        <dbReference type="Pfam" id="PF00668"/>
    </source>
</evidence>
<dbReference type="SUPFAM" id="SSF52777">
    <property type="entry name" value="CoA-dependent acyltransferases"/>
    <property type="match status" value="2"/>
</dbReference>
<dbReference type="InterPro" id="IPR023213">
    <property type="entry name" value="CAT-like_dom_sf"/>
</dbReference>
<evidence type="ECO:0000313" key="3">
    <source>
        <dbReference type="EMBL" id="MFI0793181.1"/>
    </source>
</evidence>